<gene>
    <name evidence="1" type="ORF">H744_2c2800</name>
</gene>
<organism evidence="1 2">
    <name type="scientific">Photobacterium gaetbulicola Gung47</name>
    <dbReference type="NCBI Taxonomy" id="658445"/>
    <lineage>
        <taxon>Bacteria</taxon>
        <taxon>Pseudomonadati</taxon>
        <taxon>Pseudomonadota</taxon>
        <taxon>Gammaproteobacteria</taxon>
        <taxon>Vibrionales</taxon>
        <taxon>Vibrionaceae</taxon>
        <taxon>Photobacterium</taxon>
    </lineage>
</organism>
<sequence length="60" mass="6624">MIIDMIVSIVGVGNPRGRLENSLGNEKRAMGDGRWAMGDGRWAMAVYEEHFCLCLIKAPS</sequence>
<dbReference type="EMBL" id="CP005974">
    <property type="protein sequence ID" value="AJR09453.1"/>
    <property type="molecule type" value="Genomic_DNA"/>
</dbReference>
<dbReference type="KEGG" id="pgb:H744_2c2800"/>
<dbReference type="PATRIC" id="fig|658445.3.peg.4843"/>
<dbReference type="AlphaFoldDB" id="A0A0C5WQL4"/>
<evidence type="ECO:0000313" key="2">
    <source>
        <dbReference type="Proteomes" id="UP000032303"/>
    </source>
</evidence>
<proteinExistence type="predicted"/>
<dbReference type="HOGENOM" id="CLU_2937637_0_0_6"/>
<name>A0A0C5WQL4_9GAMM</name>
<reference evidence="1 2" key="1">
    <citation type="submission" date="2013-05" db="EMBL/GenBank/DDBJ databases">
        <title>Complete genome sequence of the lipase-producing bacterium Photobacterium gaetbulicola Gung47.</title>
        <authorList>
            <person name="Kim Y.-O."/>
        </authorList>
    </citation>
    <scope>NUCLEOTIDE SEQUENCE [LARGE SCALE GENOMIC DNA]</scope>
    <source>
        <strain evidence="1 2">Gung47</strain>
    </source>
</reference>
<protein>
    <submittedName>
        <fullName evidence="1">Uncharacterized protein</fullName>
    </submittedName>
</protein>
<evidence type="ECO:0000313" key="1">
    <source>
        <dbReference type="EMBL" id="AJR09453.1"/>
    </source>
</evidence>
<keyword evidence="2" id="KW-1185">Reference proteome</keyword>
<accession>A0A0C5WQL4</accession>
<dbReference type="Proteomes" id="UP000032303">
    <property type="component" value="Chromosome 2"/>
</dbReference>